<name>A0AAP5H680_PAEAM</name>
<sequence>MNFSFKSVIWSVVFLLLLLSLITPLSVLTVFFMLVPGVILYAYLSVKSFVVHLIPVAIILFMIEPLYLIFLVVFTVPAIVMGHAFKKGKSALFAFLAGSGAILAEYLLMLLIGSVLFHFNLYNYIEDMVKLATEPLTASDGLVNGFVWTPEMTEDVARRTQLLIPFALVVTALVMSLITHLIARPILNVMGVSVANFPPAREWRMPRALIWYYFLALIFTLMSGENDGSYWSMIAANLSPLINLGFMIQAIGFFFFLSHAKKWNPVIPYLLAAAVFFIGPLRIIGVIDLVFPLREAITKPKR</sequence>
<feature type="transmembrane region" description="Helical" evidence="1">
    <location>
        <begin position="269"/>
        <end position="291"/>
    </location>
</feature>
<accession>A0AAP5H680</accession>
<dbReference type="PANTHER" id="PTHR41324:SF1">
    <property type="entry name" value="DUF2232 DOMAIN-CONTAINING PROTEIN"/>
    <property type="match status" value="1"/>
</dbReference>
<dbReference type="EMBL" id="JAVDTR010000023">
    <property type="protein sequence ID" value="MDR6727119.1"/>
    <property type="molecule type" value="Genomic_DNA"/>
</dbReference>
<feature type="transmembrane region" description="Helical" evidence="1">
    <location>
        <begin position="208"/>
        <end position="224"/>
    </location>
</feature>
<proteinExistence type="predicted"/>
<dbReference type="PANTHER" id="PTHR41324">
    <property type="entry name" value="MEMBRANE PROTEIN-RELATED"/>
    <property type="match status" value="1"/>
</dbReference>
<feature type="transmembrane region" description="Helical" evidence="1">
    <location>
        <begin position="92"/>
        <end position="119"/>
    </location>
</feature>
<comment type="caution">
    <text evidence="2">The sequence shown here is derived from an EMBL/GenBank/DDBJ whole genome shotgun (WGS) entry which is preliminary data.</text>
</comment>
<organism evidence="2 3">
    <name type="scientific">Paenibacillus amylolyticus</name>
    <dbReference type="NCBI Taxonomy" id="1451"/>
    <lineage>
        <taxon>Bacteria</taxon>
        <taxon>Bacillati</taxon>
        <taxon>Bacillota</taxon>
        <taxon>Bacilli</taxon>
        <taxon>Bacillales</taxon>
        <taxon>Paenibacillaceae</taxon>
        <taxon>Paenibacillus</taxon>
    </lineage>
</organism>
<evidence type="ECO:0000313" key="3">
    <source>
        <dbReference type="Proteomes" id="UP001254832"/>
    </source>
</evidence>
<keyword evidence="1" id="KW-1133">Transmembrane helix</keyword>
<keyword evidence="1" id="KW-0812">Transmembrane</keyword>
<dbReference type="Pfam" id="PF09991">
    <property type="entry name" value="DUF2232"/>
    <property type="match status" value="1"/>
</dbReference>
<reference evidence="2" key="1">
    <citation type="submission" date="2023-07" db="EMBL/GenBank/DDBJ databases">
        <title>Sorghum-associated microbial communities from plants grown in Nebraska, USA.</title>
        <authorList>
            <person name="Schachtman D."/>
        </authorList>
    </citation>
    <scope>NUCLEOTIDE SEQUENCE</scope>
    <source>
        <strain evidence="2">BE80</strain>
    </source>
</reference>
<keyword evidence="1" id="KW-0472">Membrane</keyword>
<dbReference type="InterPro" id="IPR018710">
    <property type="entry name" value="DUF2232"/>
</dbReference>
<feature type="transmembrane region" description="Helical" evidence="1">
    <location>
        <begin position="49"/>
        <end position="80"/>
    </location>
</feature>
<feature type="transmembrane region" description="Helical" evidence="1">
    <location>
        <begin position="12"/>
        <end position="43"/>
    </location>
</feature>
<feature type="transmembrane region" description="Helical" evidence="1">
    <location>
        <begin position="230"/>
        <end position="257"/>
    </location>
</feature>
<gene>
    <name evidence="2" type="ORF">J2W91_005644</name>
</gene>
<dbReference type="Proteomes" id="UP001254832">
    <property type="component" value="Unassembled WGS sequence"/>
</dbReference>
<evidence type="ECO:0000313" key="2">
    <source>
        <dbReference type="EMBL" id="MDR6727119.1"/>
    </source>
</evidence>
<dbReference type="RefSeq" id="WP_056697599.1">
    <property type="nucleotide sequence ID" value="NZ_JAVDTR010000023.1"/>
</dbReference>
<protein>
    <submittedName>
        <fullName evidence="2">Uncharacterized protein YybS (DUF2232 family)</fullName>
    </submittedName>
</protein>
<feature type="transmembrane region" description="Helical" evidence="1">
    <location>
        <begin position="162"/>
        <end position="187"/>
    </location>
</feature>
<evidence type="ECO:0000256" key="1">
    <source>
        <dbReference type="SAM" id="Phobius"/>
    </source>
</evidence>
<dbReference type="AlphaFoldDB" id="A0AAP5H680"/>